<dbReference type="GO" id="GO:0005524">
    <property type="term" value="F:ATP binding"/>
    <property type="evidence" value="ECO:0007669"/>
    <property type="project" value="UniProtKB-KW"/>
</dbReference>
<evidence type="ECO:0000256" key="2">
    <source>
        <dbReference type="ARBA" id="ARBA00022598"/>
    </source>
</evidence>
<accession>A0A6L8LLY3</accession>
<proteinExistence type="inferred from homology"/>
<keyword evidence="11" id="KW-1185">Reference proteome</keyword>
<keyword evidence="5 6" id="KW-0520">NAD</keyword>
<evidence type="ECO:0000256" key="8">
    <source>
        <dbReference type="SAM" id="MobiDB-lite"/>
    </source>
</evidence>
<evidence type="ECO:0000256" key="1">
    <source>
        <dbReference type="ARBA" id="ARBA00004790"/>
    </source>
</evidence>
<dbReference type="Gene3D" id="3.40.50.620">
    <property type="entry name" value="HUPs"/>
    <property type="match status" value="1"/>
</dbReference>
<evidence type="ECO:0000259" key="9">
    <source>
        <dbReference type="Pfam" id="PF02540"/>
    </source>
</evidence>
<dbReference type="CDD" id="cd00553">
    <property type="entry name" value="NAD_synthase"/>
    <property type="match status" value="1"/>
</dbReference>
<comment type="similarity">
    <text evidence="6">Belongs to the NAD synthetase family.</text>
</comment>
<dbReference type="Pfam" id="PF02540">
    <property type="entry name" value="NAD_synthase"/>
    <property type="match status" value="2"/>
</dbReference>
<comment type="catalytic activity">
    <reaction evidence="7">
        <text>deamido-NAD(+) + NH4(+) + ATP = AMP + diphosphate + NAD(+) + H(+)</text>
        <dbReference type="Rhea" id="RHEA:21188"/>
        <dbReference type="ChEBI" id="CHEBI:15378"/>
        <dbReference type="ChEBI" id="CHEBI:28938"/>
        <dbReference type="ChEBI" id="CHEBI:30616"/>
        <dbReference type="ChEBI" id="CHEBI:33019"/>
        <dbReference type="ChEBI" id="CHEBI:57540"/>
        <dbReference type="ChEBI" id="CHEBI:58437"/>
        <dbReference type="ChEBI" id="CHEBI:456215"/>
        <dbReference type="EC" id="6.3.1.5"/>
    </reaction>
</comment>
<dbReference type="EMBL" id="WWEN01000002">
    <property type="protein sequence ID" value="MYM54702.1"/>
    <property type="molecule type" value="Genomic_DNA"/>
</dbReference>
<dbReference type="SUPFAM" id="SSF52402">
    <property type="entry name" value="Adenine nucleotide alpha hydrolases-like"/>
    <property type="match status" value="1"/>
</dbReference>
<dbReference type="AlphaFoldDB" id="A0A6L8LLY3"/>
<keyword evidence="4 6" id="KW-0067">ATP-binding</keyword>
<dbReference type="RefSeq" id="WP_160972376.1">
    <property type="nucleotide sequence ID" value="NZ_WWEN01000002.1"/>
</dbReference>
<dbReference type="Proteomes" id="UP000479043">
    <property type="component" value="Unassembled WGS sequence"/>
</dbReference>
<evidence type="ECO:0000256" key="4">
    <source>
        <dbReference type="ARBA" id="ARBA00022840"/>
    </source>
</evidence>
<dbReference type="EC" id="6.3.1.5" evidence="7"/>
<keyword evidence="3 6" id="KW-0547">Nucleotide-binding</keyword>
<dbReference type="GO" id="GO:0009435">
    <property type="term" value="P:NAD+ biosynthetic process"/>
    <property type="evidence" value="ECO:0007669"/>
    <property type="project" value="UniProtKB-UniPathway"/>
</dbReference>
<name>A0A6L8LLY3_9RHOB</name>
<feature type="domain" description="NAD/GMP synthase" evidence="9">
    <location>
        <begin position="13"/>
        <end position="96"/>
    </location>
</feature>
<evidence type="ECO:0000256" key="3">
    <source>
        <dbReference type="ARBA" id="ARBA00022741"/>
    </source>
</evidence>
<evidence type="ECO:0000256" key="6">
    <source>
        <dbReference type="RuleBase" id="RU003811"/>
    </source>
</evidence>
<reference evidence="10 11" key="1">
    <citation type="submission" date="2020-01" db="EMBL/GenBank/DDBJ databases">
        <authorList>
            <person name="Chen S."/>
        </authorList>
    </citation>
    <scope>NUCLEOTIDE SEQUENCE [LARGE SCALE GENOMIC DNA]</scope>
    <source>
        <strain evidence="10 11">GS-10</strain>
    </source>
</reference>
<dbReference type="PANTHER" id="PTHR23090">
    <property type="entry name" value="NH 3 /GLUTAMINE-DEPENDENT NAD + SYNTHETASE"/>
    <property type="match status" value="1"/>
</dbReference>
<evidence type="ECO:0000256" key="5">
    <source>
        <dbReference type="ARBA" id="ARBA00023027"/>
    </source>
</evidence>
<dbReference type="GO" id="GO:0008795">
    <property type="term" value="F:NAD+ synthase activity"/>
    <property type="evidence" value="ECO:0007669"/>
    <property type="project" value="UniProtKB-EC"/>
</dbReference>
<dbReference type="UniPathway" id="UPA00253">
    <property type="reaction ID" value="UER00333"/>
</dbReference>
<comment type="caution">
    <text evidence="10">The sequence shown here is derived from an EMBL/GenBank/DDBJ whole genome shotgun (WGS) entry which is preliminary data.</text>
</comment>
<keyword evidence="2 6" id="KW-0436">Ligase</keyword>
<gene>
    <name evidence="10" type="primary">nadE</name>
    <name evidence="10" type="ORF">GR167_05255</name>
</gene>
<organism evidence="10 11">
    <name type="scientific">Thalassovita mangrovi</name>
    <dbReference type="NCBI Taxonomy" id="2692236"/>
    <lineage>
        <taxon>Bacteria</taxon>
        <taxon>Pseudomonadati</taxon>
        <taxon>Pseudomonadota</taxon>
        <taxon>Alphaproteobacteria</taxon>
        <taxon>Rhodobacterales</taxon>
        <taxon>Roseobacteraceae</taxon>
        <taxon>Thalassovita</taxon>
    </lineage>
</organism>
<feature type="domain" description="NAD/GMP synthase" evidence="9">
    <location>
        <begin position="171"/>
        <end position="303"/>
    </location>
</feature>
<comment type="pathway">
    <text evidence="1">Cofactor biosynthesis; NAD(+) biosynthesis.</text>
</comment>
<evidence type="ECO:0000313" key="11">
    <source>
        <dbReference type="Proteomes" id="UP000479043"/>
    </source>
</evidence>
<dbReference type="InterPro" id="IPR014729">
    <property type="entry name" value="Rossmann-like_a/b/a_fold"/>
</dbReference>
<dbReference type="NCBIfam" id="TIGR00552">
    <property type="entry name" value="nadE"/>
    <property type="match status" value="1"/>
</dbReference>
<evidence type="ECO:0000256" key="7">
    <source>
        <dbReference type="RuleBase" id="RU003812"/>
    </source>
</evidence>
<feature type="region of interest" description="Disordered" evidence="8">
    <location>
        <begin position="297"/>
        <end position="319"/>
    </location>
</feature>
<dbReference type="InterPro" id="IPR022310">
    <property type="entry name" value="NAD/GMP_synthase"/>
</dbReference>
<dbReference type="GO" id="GO:0004359">
    <property type="term" value="F:glutaminase activity"/>
    <property type="evidence" value="ECO:0007669"/>
    <property type="project" value="InterPro"/>
</dbReference>
<dbReference type="GO" id="GO:0005737">
    <property type="term" value="C:cytoplasm"/>
    <property type="evidence" value="ECO:0007669"/>
    <property type="project" value="InterPro"/>
</dbReference>
<dbReference type="PANTHER" id="PTHR23090:SF9">
    <property type="entry name" value="GLUTAMINE-DEPENDENT NAD(+) SYNTHETASE"/>
    <property type="match status" value="1"/>
</dbReference>
<evidence type="ECO:0000313" key="10">
    <source>
        <dbReference type="EMBL" id="MYM54702.1"/>
    </source>
</evidence>
<dbReference type="InterPro" id="IPR003694">
    <property type="entry name" value="NAD_synthase"/>
</dbReference>
<protein>
    <recommendedName>
        <fullName evidence="7">NH(3)-dependent NAD(+) synthetase</fullName>
        <ecNumber evidence="7">6.3.1.5</ecNumber>
    </recommendedName>
</protein>
<sequence>MTALEIDTEQAIDTISGYLRDIVKSSSTDGVIMGLSGGLDSSVLAALAVHALGPEAVRVVYLFDRDSDSEIAGNARLMAGFLGLELEVTDISGEMKKRGVYAPLFIKALRLNPLVAKVSSGSYRLICGESPFKSALRDGGGETLHPWYKRLMFNMTMHHVDTGFAQRHQFRRQTMEALAKQRNLFLIGAANLSECEVGWFVKGGIDDLPVQPMTGLFKTQVRQLAKALNLPEPVRRQLPSPDMAKGVTDEFGIGHDYSDVDLVIDGFDRGLSDPEIAALGIPQSEIDDIRDLMRLSEWKRQSPHETPPVSGRYGSPLRV</sequence>
<dbReference type="GO" id="GO:0003952">
    <property type="term" value="F:NAD+ synthase (glutamine-hydrolyzing) activity"/>
    <property type="evidence" value="ECO:0007669"/>
    <property type="project" value="InterPro"/>
</dbReference>